<evidence type="ECO:0000313" key="2">
    <source>
        <dbReference type="Proteomes" id="UP000887013"/>
    </source>
</evidence>
<keyword evidence="2" id="KW-1185">Reference proteome</keyword>
<protein>
    <submittedName>
        <fullName evidence="1">Uncharacterized protein</fullName>
    </submittedName>
</protein>
<dbReference type="EMBL" id="BMAW01061621">
    <property type="protein sequence ID" value="GFT32116.1"/>
    <property type="molecule type" value="Genomic_DNA"/>
</dbReference>
<accession>A0A8X6TQ15</accession>
<gene>
    <name evidence="1" type="primary">AVEN_114041_1</name>
    <name evidence="1" type="ORF">NPIL_297971</name>
</gene>
<dbReference type="Proteomes" id="UP000887013">
    <property type="component" value="Unassembled WGS sequence"/>
</dbReference>
<proteinExistence type="predicted"/>
<sequence>MENLFGNCNLPTFLGIACGIGNLPGFENLVTRVLKKVLRCNCPAQKGQRSRKFVRLLTHFLKTVKLRTGWNCRKQRIMLRMVASSLDSLVDYLMELKNPFYFYSMNEELKQKLHNILQACRLHRPLPYGLMLPPWKIQQVNKIAEGSYGEIYLVKRSDDEERILKVIGVYGSPRDEPCRTLDFEDAVGDVICTK</sequence>
<evidence type="ECO:0000313" key="1">
    <source>
        <dbReference type="EMBL" id="GFT32116.1"/>
    </source>
</evidence>
<organism evidence="1 2">
    <name type="scientific">Nephila pilipes</name>
    <name type="common">Giant wood spider</name>
    <name type="synonym">Nephila maculata</name>
    <dbReference type="NCBI Taxonomy" id="299642"/>
    <lineage>
        <taxon>Eukaryota</taxon>
        <taxon>Metazoa</taxon>
        <taxon>Ecdysozoa</taxon>
        <taxon>Arthropoda</taxon>
        <taxon>Chelicerata</taxon>
        <taxon>Arachnida</taxon>
        <taxon>Araneae</taxon>
        <taxon>Araneomorphae</taxon>
        <taxon>Entelegynae</taxon>
        <taxon>Araneoidea</taxon>
        <taxon>Nephilidae</taxon>
        <taxon>Nephila</taxon>
    </lineage>
</organism>
<reference evidence="1" key="1">
    <citation type="submission" date="2020-08" db="EMBL/GenBank/DDBJ databases">
        <title>Multicomponent nature underlies the extraordinary mechanical properties of spider dragline silk.</title>
        <authorList>
            <person name="Kono N."/>
            <person name="Nakamura H."/>
            <person name="Mori M."/>
            <person name="Yoshida Y."/>
            <person name="Ohtoshi R."/>
            <person name="Malay A.D."/>
            <person name="Moran D.A.P."/>
            <person name="Tomita M."/>
            <person name="Numata K."/>
            <person name="Arakawa K."/>
        </authorList>
    </citation>
    <scope>NUCLEOTIDE SEQUENCE</scope>
</reference>
<dbReference type="Gene3D" id="3.30.200.20">
    <property type="entry name" value="Phosphorylase Kinase, domain 1"/>
    <property type="match status" value="1"/>
</dbReference>
<name>A0A8X6TQ15_NEPPI</name>
<dbReference type="AlphaFoldDB" id="A0A8X6TQ15"/>
<comment type="caution">
    <text evidence="1">The sequence shown here is derived from an EMBL/GenBank/DDBJ whole genome shotgun (WGS) entry which is preliminary data.</text>
</comment>
<dbReference type="OrthoDB" id="6424541at2759"/>